<accession>A0A0F2DB87</accession>
<proteinExistence type="predicted"/>
<keyword evidence="1" id="KW-0812">Transmembrane</keyword>
<dbReference type="PATRIC" id="fig|28037.214.peg.713"/>
<feature type="transmembrane region" description="Helical" evidence="1">
    <location>
        <begin position="6"/>
        <end position="26"/>
    </location>
</feature>
<reference evidence="2 3" key="1">
    <citation type="submission" date="2015-02" db="EMBL/GenBank/DDBJ databases">
        <title>Evolution of amylase-binding proteins of oral streptococcal species.</title>
        <authorList>
            <person name="Haase E.M."/>
        </authorList>
    </citation>
    <scope>NUCLEOTIDE SEQUENCE [LARGE SCALE GENOMIC DNA]</scope>
    <source>
        <strain evidence="2 3">SK141</strain>
    </source>
</reference>
<evidence type="ECO:0000256" key="1">
    <source>
        <dbReference type="SAM" id="Phobius"/>
    </source>
</evidence>
<dbReference type="AlphaFoldDB" id="A0A0F2DB87"/>
<sequence>MSKLFFFSLYFTSFTPLWLSVLFIDIKSCIENSQSTVIEFYSIIVILIIWLISILIIIMVLFSKYEEGTTRFILNSVKEEKSIASEYLLSYILPLFAFDFTKWDSVILFLIFFVTLAFLCIRHNYFSVNIVLEILKYQVYTCKIENDDQISVTTSIISRKNLMAKRGEEIRLKALNNEYKLDV</sequence>
<evidence type="ECO:0000313" key="2">
    <source>
        <dbReference type="EMBL" id="KJQ70194.1"/>
    </source>
</evidence>
<dbReference type="RefSeq" id="WP_033630293.1">
    <property type="nucleotide sequence ID" value="NZ_JYGO01000002.1"/>
</dbReference>
<name>A0A0F2DB87_STROR</name>
<comment type="caution">
    <text evidence="2">The sequence shown here is derived from an EMBL/GenBank/DDBJ whole genome shotgun (WGS) entry which is preliminary data.</text>
</comment>
<keyword evidence="1" id="KW-1133">Transmembrane helix</keyword>
<evidence type="ECO:0000313" key="3">
    <source>
        <dbReference type="Proteomes" id="UP000033716"/>
    </source>
</evidence>
<keyword evidence="1" id="KW-0472">Membrane</keyword>
<feature type="transmembrane region" description="Helical" evidence="1">
    <location>
        <begin position="103"/>
        <end position="121"/>
    </location>
</feature>
<gene>
    <name evidence="2" type="ORF">TZ92_00717</name>
</gene>
<protein>
    <submittedName>
        <fullName evidence="2">Uncharacterized protein</fullName>
    </submittedName>
</protein>
<organism evidence="2 3">
    <name type="scientific">Streptococcus oralis subsp. oralis</name>
    <dbReference type="NCBI Taxonomy" id="1891914"/>
    <lineage>
        <taxon>Bacteria</taxon>
        <taxon>Bacillati</taxon>
        <taxon>Bacillota</taxon>
        <taxon>Bacilli</taxon>
        <taxon>Lactobacillales</taxon>
        <taxon>Streptococcaceae</taxon>
        <taxon>Streptococcus</taxon>
    </lineage>
</organism>
<dbReference type="EMBL" id="JYGR01000005">
    <property type="protein sequence ID" value="KJQ70194.1"/>
    <property type="molecule type" value="Genomic_DNA"/>
</dbReference>
<dbReference type="Proteomes" id="UP000033716">
    <property type="component" value="Unassembled WGS sequence"/>
</dbReference>
<feature type="transmembrane region" description="Helical" evidence="1">
    <location>
        <begin position="38"/>
        <end position="62"/>
    </location>
</feature>